<gene>
    <name evidence="1" type="ORF">OED52_15590</name>
</gene>
<dbReference type="Proteomes" id="UP001156484">
    <property type="component" value="Chromosome"/>
</dbReference>
<organism evidence="1 2">
    <name type="scientific">Rhodococcus sacchari</name>
    <dbReference type="NCBI Taxonomy" id="2962047"/>
    <lineage>
        <taxon>Bacteria</taxon>
        <taxon>Bacillati</taxon>
        <taxon>Actinomycetota</taxon>
        <taxon>Actinomycetes</taxon>
        <taxon>Mycobacteriales</taxon>
        <taxon>Nocardiaceae</taxon>
        <taxon>Rhodococcus</taxon>
    </lineage>
</organism>
<evidence type="ECO:0000313" key="1">
    <source>
        <dbReference type="EMBL" id="UYP18078.1"/>
    </source>
</evidence>
<evidence type="ECO:0000313" key="2">
    <source>
        <dbReference type="Proteomes" id="UP001156484"/>
    </source>
</evidence>
<sequence>MADLHTVLADLRAEGDALEALVAELPEQDWKRPTPAAGWTVAHQIGHLLWTDRAALTAIRDPEAFTAAVTEAFADASGFVDAGAAEQAARPAVELLDDWRRTRAELAKALADVPQGQKILWFGPPMSATSMATARIMETWAHGEDVADALGVARASTARLKHVAHLGVRTRDFAYLIRDLTPPAEPFRVVLTAPDGSEWTWGPDDAPQSVTGPAPDFCRLVTQRVHRDDTALVATGPDADAWLDIAQAFAGPSGGGRPRKGGERDNV</sequence>
<name>A0ACD4DDL7_9NOCA</name>
<proteinExistence type="predicted"/>
<keyword evidence="2" id="KW-1185">Reference proteome</keyword>
<protein>
    <submittedName>
        <fullName evidence="1">TIGR03084 family metal-binding protein</fullName>
    </submittedName>
</protein>
<accession>A0ACD4DDL7</accession>
<dbReference type="EMBL" id="CP107551">
    <property type="protein sequence ID" value="UYP18078.1"/>
    <property type="molecule type" value="Genomic_DNA"/>
</dbReference>
<reference evidence="1" key="1">
    <citation type="submission" date="2022-10" db="EMBL/GenBank/DDBJ databases">
        <title>Rhodococcus ferula Z13 complete genome.</title>
        <authorList>
            <person name="Long X."/>
            <person name="Zang M."/>
        </authorList>
    </citation>
    <scope>NUCLEOTIDE SEQUENCE</scope>
    <source>
        <strain evidence="1">Z13</strain>
    </source>
</reference>